<evidence type="ECO:0000313" key="3">
    <source>
        <dbReference type="Proteomes" id="UP000694545"/>
    </source>
</evidence>
<dbReference type="Proteomes" id="UP000694545">
    <property type="component" value="Unplaced"/>
</dbReference>
<dbReference type="Pfam" id="PF00078">
    <property type="entry name" value="RVT_1"/>
    <property type="match status" value="1"/>
</dbReference>
<organism evidence="2 3">
    <name type="scientific">Varanus komodoensis</name>
    <name type="common">Komodo dragon</name>
    <dbReference type="NCBI Taxonomy" id="61221"/>
    <lineage>
        <taxon>Eukaryota</taxon>
        <taxon>Metazoa</taxon>
        <taxon>Chordata</taxon>
        <taxon>Craniata</taxon>
        <taxon>Vertebrata</taxon>
        <taxon>Euteleostomi</taxon>
        <taxon>Lepidosauria</taxon>
        <taxon>Squamata</taxon>
        <taxon>Bifurcata</taxon>
        <taxon>Unidentata</taxon>
        <taxon>Episquamata</taxon>
        <taxon>Toxicofera</taxon>
        <taxon>Anguimorpha</taxon>
        <taxon>Paleoanguimorpha</taxon>
        <taxon>Varanoidea</taxon>
        <taxon>Varanidae</taxon>
        <taxon>Varanus</taxon>
    </lineage>
</organism>
<accession>A0A8D2J9Z0</accession>
<evidence type="ECO:0000313" key="2">
    <source>
        <dbReference type="Ensembl" id="ENSVKKP00000008593.1"/>
    </source>
</evidence>
<dbReference type="PANTHER" id="PTHR33332">
    <property type="entry name" value="REVERSE TRANSCRIPTASE DOMAIN-CONTAINING PROTEIN"/>
    <property type="match status" value="1"/>
</dbReference>
<dbReference type="Ensembl" id="ENSVKKT00000008813.1">
    <property type="protein sequence ID" value="ENSVKKP00000008593.1"/>
    <property type="gene ID" value="ENSVKKG00000006113.1"/>
</dbReference>
<dbReference type="InterPro" id="IPR043502">
    <property type="entry name" value="DNA/RNA_pol_sf"/>
</dbReference>
<keyword evidence="3" id="KW-1185">Reference proteome</keyword>
<feature type="domain" description="Reverse transcriptase" evidence="1">
    <location>
        <begin position="234"/>
        <end position="426"/>
    </location>
</feature>
<sequence length="426" mass="47701">MDPDGFLKALGEFPADKTGAPVKALVELWNGEMTRAVDTIAPKRPLPPGRVRSSPWYTPELRAMKRVGRQLERRWRKSRDESDPTHLRAHYWAYAVAVKAAKKKFFSASIASSQCRPAELFRVVQGLVRPGPKEDPMPPSKARCDDFARHFRKKIAQIRHELDTTNESEVSGETPMLPSGPKLLEEFQLLRPDDVDKVLGRVRPTTCLLDPCPSWLINNSKHGIGTWILDVVNASLREGRVPAPLKEAVIRPVLKKASLDPEMATNYRPVANIPFLGKVLERVVAEQLQALLDETDYLDPFQSGFRPGYGTESALVALYDDLCRVKDRGSASLLVLLDLSAAFDTIDHGILLDRLEGLGVGGTALQWFRSYLNGRFQKVVLGDYVSAPWQLRHGVPQGSILSPLLFNIYMKLLGMVIRRCGLRNHQ</sequence>
<proteinExistence type="predicted"/>
<dbReference type="SUPFAM" id="SSF56672">
    <property type="entry name" value="DNA/RNA polymerases"/>
    <property type="match status" value="1"/>
</dbReference>
<dbReference type="InterPro" id="IPR000477">
    <property type="entry name" value="RT_dom"/>
</dbReference>
<dbReference type="CDD" id="cd01650">
    <property type="entry name" value="RT_nLTR_like"/>
    <property type="match status" value="1"/>
</dbReference>
<protein>
    <recommendedName>
        <fullName evidence="1">Reverse transcriptase domain-containing protein</fullName>
    </recommendedName>
</protein>
<name>A0A8D2J9Z0_VARKO</name>
<dbReference type="PROSITE" id="PS50878">
    <property type="entry name" value="RT_POL"/>
    <property type="match status" value="1"/>
</dbReference>
<reference evidence="2" key="1">
    <citation type="submission" date="2025-08" db="UniProtKB">
        <authorList>
            <consortium name="Ensembl"/>
        </authorList>
    </citation>
    <scope>IDENTIFICATION</scope>
</reference>
<evidence type="ECO:0000259" key="1">
    <source>
        <dbReference type="PROSITE" id="PS50878"/>
    </source>
</evidence>
<dbReference type="OMA" id="HTFSCND"/>
<dbReference type="AlphaFoldDB" id="A0A8D2J9Z0"/>
<reference evidence="2" key="2">
    <citation type="submission" date="2025-09" db="UniProtKB">
        <authorList>
            <consortium name="Ensembl"/>
        </authorList>
    </citation>
    <scope>IDENTIFICATION</scope>
</reference>